<gene>
    <name evidence="2" type="ORF">DFQ12_2291</name>
</gene>
<evidence type="ECO:0000256" key="1">
    <source>
        <dbReference type="SAM" id="Phobius"/>
    </source>
</evidence>
<name>A0A420BKY5_SPHD1</name>
<reference evidence="2 3" key="1">
    <citation type="submission" date="2018-09" db="EMBL/GenBank/DDBJ databases">
        <title>Genomic Encyclopedia of Type Strains, Phase III (KMG-III): the genomes of soil and plant-associated and newly described type strains.</title>
        <authorList>
            <person name="Whitman W."/>
        </authorList>
    </citation>
    <scope>NUCLEOTIDE SEQUENCE [LARGE SCALE GENOMIC DNA]</scope>
    <source>
        <strain evidence="2 3">CECT 7938</strain>
    </source>
</reference>
<keyword evidence="1" id="KW-0812">Transmembrane</keyword>
<sequence>MLFLAILTIKSTNIAIGQSIEKIAHIEDPVLQLEAVLQFPVNFGKDTVALKNTLAPVLTLADRKHNNILKWGYYMRMADGYSIAFDRTNPVSDQYYRLAEQLLQKHPNIELEMIGNTRQGYYNYVYRKVKEAFPFFLRANDLKSKIDIKKIPLVVKHYQFIANFYSYIGDHSIAVDYLQEALPFSKAASRERVDLINAIAVYLSNDSLNHQAVTYFNRAMSEAKLAKDSVWIGIISGNLADQAWKAGDRQKAIALVQKNIDLSMRFDERKDAMRANLNLANWYIVLQEWKLAKQHVLSGISLMEEKPYFLKYKMEASKLLSDIARGLNQKEEELKQLHVYLILKDSLEKRINDKEIQRFLWQRETERYNRAIQSAEEKRLHTKRIYQFIGLCLILVFAIVLLLINRSKAKIKIRNTLLEKDRLKLGYERQLLDQELLILKDSLGEFTDTIKQNDTTIQQLRQEIVKVSAQNPAYMAQVSDSLNAMLQTHIMTDERWLKFKHVFDKVHPGYLAQMKQNYSKITDNDLRILALQKLDLNNSSMSELLCVSTEAIKKAKQRLKKKMELRD</sequence>
<evidence type="ECO:0000313" key="3">
    <source>
        <dbReference type="Proteomes" id="UP000286246"/>
    </source>
</evidence>
<protein>
    <recommendedName>
        <fullName evidence="4">Tetratricopeptide repeat protein</fullName>
    </recommendedName>
</protein>
<accession>A0A420BKY5</accession>
<dbReference type="Proteomes" id="UP000286246">
    <property type="component" value="Unassembled WGS sequence"/>
</dbReference>
<organism evidence="2 3">
    <name type="scientific">Sphingobacterium detergens</name>
    <dbReference type="NCBI Taxonomy" id="1145106"/>
    <lineage>
        <taxon>Bacteria</taxon>
        <taxon>Pseudomonadati</taxon>
        <taxon>Bacteroidota</taxon>
        <taxon>Sphingobacteriia</taxon>
        <taxon>Sphingobacteriales</taxon>
        <taxon>Sphingobacteriaceae</taxon>
        <taxon>Sphingobacterium</taxon>
    </lineage>
</organism>
<keyword evidence="1" id="KW-0472">Membrane</keyword>
<dbReference type="Gene3D" id="1.25.40.10">
    <property type="entry name" value="Tetratricopeptide repeat domain"/>
    <property type="match status" value="1"/>
</dbReference>
<dbReference type="EMBL" id="RAPY01000001">
    <property type="protein sequence ID" value="RKE57403.1"/>
    <property type="molecule type" value="Genomic_DNA"/>
</dbReference>
<dbReference type="InterPro" id="IPR011990">
    <property type="entry name" value="TPR-like_helical_dom_sf"/>
</dbReference>
<comment type="caution">
    <text evidence="2">The sequence shown here is derived from an EMBL/GenBank/DDBJ whole genome shotgun (WGS) entry which is preliminary data.</text>
</comment>
<dbReference type="AlphaFoldDB" id="A0A420BKY5"/>
<keyword evidence="3" id="KW-1185">Reference proteome</keyword>
<evidence type="ECO:0000313" key="2">
    <source>
        <dbReference type="EMBL" id="RKE57403.1"/>
    </source>
</evidence>
<keyword evidence="1" id="KW-1133">Transmembrane helix</keyword>
<proteinExistence type="predicted"/>
<dbReference type="SUPFAM" id="SSF48452">
    <property type="entry name" value="TPR-like"/>
    <property type="match status" value="1"/>
</dbReference>
<evidence type="ECO:0008006" key="4">
    <source>
        <dbReference type="Google" id="ProtNLM"/>
    </source>
</evidence>
<feature type="transmembrane region" description="Helical" evidence="1">
    <location>
        <begin position="385"/>
        <end position="404"/>
    </location>
</feature>